<comment type="caution">
    <text evidence="3">The sequence shown here is derived from an EMBL/GenBank/DDBJ whole genome shotgun (WGS) entry which is preliminary data.</text>
</comment>
<protein>
    <recommendedName>
        <fullName evidence="2">PiggyBac transposable element-derived protein domain-containing protein</fullName>
    </recommendedName>
</protein>
<dbReference type="AlphaFoldDB" id="A0AAU9TEP3"/>
<dbReference type="InterPro" id="IPR052638">
    <property type="entry name" value="PiggyBac_TE-derived"/>
</dbReference>
<reference evidence="3" key="1">
    <citation type="submission" date="2022-03" db="EMBL/GenBank/DDBJ databases">
        <authorList>
            <person name="Tunstrom K."/>
        </authorList>
    </citation>
    <scope>NUCLEOTIDE SEQUENCE</scope>
</reference>
<keyword evidence="4" id="KW-1185">Reference proteome</keyword>
<feature type="region of interest" description="Disordered" evidence="1">
    <location>
        <begin position="71"/>
        <end position="95"/>
    </location>
</feature>
<proteinExistence type="predicted"/>
<feature type="domain" description="PiggyBac transposable element-derived protein" evidence="2">
    <location>
        <begin position="171"/>
        <end position="280"/>
    </location>
</feature>
<dbReference type="PANTHER" id="PTHR47055:SF3">
    <property type="entry name" value="PHORBOL-ESTER_DAG-TYPE DOMAIN-CONTAINING PROTEIN"/>
    <property type="match status" value="1"/>
</dbReference>
<dbReference type="EMBL" id="CAKOGL010000004">
    <property type="protein sequence ID" value="CAH2085438.1"/>
    <property type="molecule type" value="Genomic_DNA"/>
</dbReference>
<dbReference type="InterPro" id="IPR029526">
    <property type="entry name" value="PGBD"/>
</dbReference>
<feature type="region of interest" description="Disordered" evidence="1">
    <location>
        <begin position="305"/>
        <end position="330"/>
    </location>
</feature>
<organism evidence="3 4">
    <name type="scientific">Euphydryas editha</name>
    <name type="common">Edith's checkerspot</name>
    <dbReference type="NCBI Taxonomy" id="104508"/>
    <lineage>
        <taxon>Eukaryota</taxon>
        <taxon>Metazoa</taxon>
        <taxon>Ecdysozoa</taxon>
        <taxon>Arthropoda</taxon>
        <taxon>Hexapoda</taxon>
        <taxon>Insecta</taxon>
        <taxon>Pterygota</taxon>
        <taxon>Neoptera</taxon>
        <taxon>Endopterygota</taxon>
        <taxon>Lepidoptera</taxon>
        <taxon>Glossata</taxon>
        <taxon>Ditrysia</taxon>
        <taxon>Papilionoidea</taxon>
        <taxon>Nymphalidae</taxon>
        <taxon>Nymphalinae</taxon>
        <taxon>Euphydryas</taxon>
    </lineage>
</organism>
<feature type="domain" description="PiggyBac transposable element-derived protein" evidence="2">
    <location>
        <begin position="123"/>
        <end position="170"/>
    </location>
</feature>
<dbReference type="GO" id="GO:0043565">
    <property type="term" value="F:sequence-specific DNA binding"/>
    <property type="evidence" value="ECO:0007669"/>
    <property type="project" value="TreeGrafter"/>
</dbReference>
<evidence type="ECO:0000313" key="4">
    <source>
        <dbReference type="Proteomes" id="UP001153954"/>
    </source>
</evidence>
<accession>A0AAU9TEP3</accession>
<evidence type="ECO:0000313" key="3">
    <source>
        <dbReference type="EMBL" id="CAH2085438.1"/>
    </source>
</evidence>
<dbReference type="Proteomes" id="UP001153954">
    <property type="component" value="Unassembled WGS sequence"/>
</dbReference>
<gene>
    <name evidence="3" type="ORF">EEDITHA_LOCUS1913</name>
</gene>
<evidence type="ECO:0000259" key="2">
    <source>
        <dbReference type="Pfam" id="PF13843"/>
    </source>
</evidence>
<sequence>MSNYRPLVAHEILDALENISDDEDNRERMICILPPHVDPDCPNDEDSGEEDNVTLNNLPRNILLQPAEVSIQGQVSVSDTEEEPSDSTGRTKRRRTYAWRKRDLAKNPVNWPDVQGACQDKRPIEWFENFLDEDVISLLVSESNKYAVKKNLPGDITTEDMKCFIGILLLLKKKECGTLDYRTTHDNTFIIAKWHDNNIFSIASNAVGINPKQSAKRFSQSEKRNIVIEEPHMVAIYNKYMGGVDRSDENISHCRIVIRGKKWYMPLLTHMIDLAKHNAWQLYKINHGKLDHLGFRRSTATALIESNKKNAKRGPSRPSQHEHADSRKDQINHLVIPQSKQTRCRQCHKKCLTRCKKCDVGVCVKCFETYHS</sequence>
<dbReference type="PANTHER" id="PTHR47055">
    <property type="entry name" value="DDE_TNP_1_7 DOMAIN-CONTAINING PROTEIN"/>
    <property type="match status" value="1"/>
</dbReference>
<dbReference type="Pfam" id="PF13843">
    <property type="entry name" value="DDE_Tnp_1_7"/>
    <property type="match status" value="2"/>
</dbReference>
<name>A0AAU9TEP3_EUPED</name>
<evidence type="ECO:0000256" key="1">
    <source>
        <dbReference type="SAM" id="MobiDB-lite"/>
    </source>
</evidence>
<feature type="compositionally biased region" description="Basic and acidic residues" evidence="1">
    <location>
        <begin position="319"/>
        <end position="330"/>
    </location>
</feature>